<dbReference type="RefSeq" id="WP_117546866.1">
    <property type="nucleotide sequence ID" value="NZ_CAUFHV010000022.1"/>
</dbReference>
<sequence>MKIVILIAKGKRDKKRGLSQFFVYLWRAIKNETLVKNGIRARKTLRRGEGATMAGKCPCCMCNNARVDDKLTEDDNLSYLAVEESVRPFRILFASGCGEPFRLLVQFLIDGQWSAAAVYYPRYCPNCGRELLEYGPGA</sequence>
<protein>
    <submittedName>
        <fullName evidence="1">Uncharacterized protein</fullName>
    </submittedName>
</protein>
<dbReference type="Proteomes" id="UP000260828">
    <property type="component" value="Unassembled WGS sequence"/>
</dbReference>
<organism evidence="1 2">
    <name type="scientific">Anaerotruncus colihominis</name>
    <dbReference type="NCBI Taxonomy" id="169435"/>
    <lineage>
        <taxon>Bacteria</taxon>
        <taxon>Bacillati</taxon>
        <taxon>Bacillota</taxon>
        <taxon>Clostridia</taxon>
        <taxon>Eubacteriales</taxon>
        <taxon>Oscillospiraceae</taxon>
        <taxon>Anaerotruncus</taxon>
    </lineage>
</organism>
<dbReference type="EMBL" id="QVME01000010">
    <property type="protein sequence ID" value="RGE65903.1"/>
    <property type="molecule type" value="Genomic_DNA"/>
</dbReference>
<proteinExistence type="predicted"/>
<reference evidence="1 2" key="1">
    <citation type="submission" date="2018-08" db="EMBL/GenBank/DDBJ databases">
        <title>A genome reference for cultivated species of the human gut microbiota.</title>
        <authorList>
            <person name="Zou Y."/>
            <person name="Xue W."/>
            <person name="Luo G."/>
        </authorList>
    </citation>
    <scope>NUCLEOTIDE SEQUENCE [LARGE SCALE GENOMIC DNA]</scope>
    <source>
        <strain evidence="1 2">TF05-12AC</strain>
    </source>
</reference>
<gene>
    <name evidence="1" type="ORF">DXC40_15205</name>
</gene>
<dbReference type="AlphaFoldDB" id="A0A3E3IFS9"/>
<comment type="caution">
    <text evidence="1">The sequence shown here is derived from an EMBL/GenBank/DDBJ whole genome shotgun (WGS) entry which is preliminary data.</text>
</comment>
<evidence type="ECO:0000313" key="1">
    <source>
        <dbReference type="EMBL" id="RGE65903.1"/>
    </source>
</evidence>
<name>A0A3E3IFS9_9FIRM</name>
<dbReference type="OrthoDB" id="9989586at2"/>
<evidence type="ECO:0000313" key="2">
    <source>
        <dbReference type="Proteomes" id="UP000260828"/>
    </source>
</evidence>
<accession>A0A3E3IFS9</accession>